<dbReference type="AlphaFoldDB" id="A0A2T4ADV2"/>
<evidence type="ECO:0000313" key="2">
    <source>
        <dbReference type="Proteomes" id="UP000241690"/>
    </source>
</evidence>
<reference evidence="1 2" key="1">
    <citation type="submission" date="2016-07" db="EMBL/GenBank/DDBJ databases">
        <title>Multiple horizontal gene transfer events from other fungi enriched the ability of initially mycotrophic Trichoderma (Ascomycota) to feed on dead plant biomass.</title>
        <authorList>
            <consortium name="DOE Joint Genome Institute"/>
            <person name="Aerts A."/>
            <person name="Atanasova L."/>
            <person name="Chenthamara K."/>
            <person name="Zhang J."/>
            <person name="Grujic M."/>
            <person name="Henrissat B."/>
            <person name="Kuo A."/>
            <person name="Salamov A."/>
            <person name="Lipzen A."/>
            <person name="Labutti K."/>
            <person name="Barry K."/>
            <person name="Miao Y."/>
            <person name="Rahimi M.J."/>
            <person name="Shen Q."/>
            <person name="Grigoriev I.V."/>
            <person name="Kubicek C.P."/>
            <person name="Druzhinina I.S."/>
        </authorList>
    </citation>
    <scope>NUCLEOTIDE SEQUENCE [LARGE SCALE GENOMIC DNA]</scope>
    <source>
        <strain evidence="1 2">CBS 226.95</strain>
    </source>
</reference>
<evidence type="ECO:0000313" key="1">
    <source>
        <dbReference type="EMBL" id="PTB55261.1"/>
    </source>
</evidence>
<sequence>MHIFKVLSISTRVATSNAGPIAYRICQAGCAGVVMACYGAAGATWGATAAASAPATVIACNRTFGVCQAACWITATLPYF</sequence>
<protein>
    <submittedName>
        <fullName evidence="1">Uncharacterized protein</fullName>
    </submittedName>
</protein>
<name>A0A2T4ADV2_TRIHA</name>
<gene>
    <name evidence="1" type="ORF">M431DRAFT_495476</name>
</gene>
<dbReference type="EMBL" id="KZ679680">
    <property type="protein sequence ID" value="PTB55261.1"/>
    <property type="molecule type" value="Genomic_DNA"/>
</dbReference>
<dbReference type="PANTHER" id="PTHR37475">
    <property type="entry name" value="ZYGOTE-SPECIFIC CLASS V COPY B GENE PROTEIN"/>
    <property type="match status" value="1"/>
</dbReference>
<keyword evidence="2" id="KW-1185">Reference proteome</keyword>
<dbReference type="RefSeq" id="XP_024774938.1">
    <property type="nucleotide sequence ID" value="XM_024917365.1"/>
</dbReference>
<dbReference type="STRING" id="983964.A0A2T4ADV2"/>
<dbReference type="PANTHER" id="PTHR37475:SF1">
    <property type="entry name" value="ZYGOTE-SPECIFIC PROTEIN"/>
    <property type="match status" value="1"/>
</dbReference>
<dbReference type="GeneID" id="36625934"/>
<dbReference type="Proteomes" id="UP000241690">
    <property type="component" value="Unassembled WGS sequence"/>
</dbReference>
<proteinExistence type="predicted"/>
<accession>A0A2T4ADV2</accession>
<organism evidence="1 2">
    <name type="scientific">Trichoderma harzianum CBS 226.95</name>
    <dbReference type="NCBI Taxonomy" id="983964"/>
    <lineage>
        <taxon>Eukaryota</taxon>
        <taxon>Fungi</taxon>
        <taxon>Dikarya</taxon>
        <taxon>Ascomycota</taxon>
        <taxon>Pezizomycotina</taxon>
        <taxon>Sordariomycetes</taxon>
        <taxon>Hypocreomycetidae</taxon>
        <taxon>Hypocreales</taxon>
        <taxon>Hypocreaceae</taxon>
        <taxon>Trichoderma</taxon>
    </lineage>
</organism>